<evidence type="ECO:0000256" key="7">
    <source>
        <dbReference type="ARBA" id="ARBA00023065"/>
    </source>
</evidence>
<feature type="domain" description="Ionotropic glutamate receptor C-terminal" evidence="16">
    <location>
        <begin position="434"/>
        <end position="763"/>
    </location>
</feature>
<comment type="caution">
    <text evidence="17">The sequence shown here is derived from an EMBL/GenBank/DDBJ whole genome shotgun (WGS) entry which is preliminary data.</text>
</comment>
<evidence type="ECO:0000256" key="11">
    <source>
        <dbReference type="ARBA" id="ARBA00023286"/>
    </source>
</evidence>
<evidence type="ECO:0000313" key="17">
    <source>
        <dbReference type="EMBL" id="OMO74759.1"/>
    </source>
</evidence>
<dbReference type="FunFam" id="1.10.287.70:FF:000172">
    <property type="entry name" value="Glutamate receptor"/>
    <property type="match status" value="1"/>
</dbReference>
<dbReference type="FunFam" id="3.40.50.2300:FF:000188">
    <property type="entry name" value="Glutamate receptor"/>
    <property type="match status" value="1"/>
</dbReference>
<evidence type="ECO:0000256" key="2">
    <source>
        <dbReference type="ARBA" id="ARBA00008685"/>
    </source>
</evidence>
<evidence type="ECO:0000256" key="1">
    <source>
        <dbReference type="ARBA" id="ARBA00004141"/>
    </source>
</evidence>
<keyword evidence="10" id="KW-0325">Glycoprotein</keyword>
<keyword evidence="6 15" id="KW-1133">Transmembrane helix</keyword>
<dbReference type="InterPro" id="IPR001320">
    <property type="entry name" value="Iontro_rcpt_C"/>
</dbReference>
<feature type="transmembrane region" description="Helical" evidence="15">
    <location>
        <begin position="610"/>
        <end position="634"/>
    </location>
</feature>
<evidence type="ECO:0000256" key="3">
    <source>
        <dbReference type="ARBA" id="ARBA00022448"/>
    </source>
</evidence>
<dbReference type="InterPro" id="IPR044440">
    <property type="entry name" value="GABAb_receptor_plant_PBP1"/>
</dbReference>
<evidence type="ECO:0000256" key="13">
    <source>
        <dbReference type="PIRNR" id="PIRNR037090"/>
    </source>
</evidence>
<dbReference type="SUPFAM" id="SSF53850">
    <property type="entry name" value="Periplasmic binding protein-like II"/>
    <property type="match status" value="1"/>
</dbReference>
<evidence type="ECO:0000256" key="4">
    <source>
        <dbReference type="ARBA" id="ARBA00022692"/>
    </source>
</evidence>
<dbReference type="InterPro" id="IPR017103">
    <property type="entry name" value="Iontropic_Glu_rcpt_pln"/>
</dbReference>
<dbReference type="InterPro" id="IPR028082">
    <property type="entry name" value="Peripla_BP_I"/>
</dbReference>
<comment type="subcellular location">
    <subcellularLocation>
        <location evidence="1">Membrane</location>
        <topology evidence="1">Multi-pass membrane protein</topology>
    </subcellularLocation>
</comment>
<comment type="similarity">
    <text evidence="2 13">Belongs to the glutamate-gated ion channel (TC 1.A.10.1) family.</text>
</comment>
<evidence type="ECO:0000256" key="10">
    <source>
        <dbReference type="ARBA" id="ARBA00023180"/>
    </source>
</evidence>
<dbReference type="CDD" id="cd19990">
    <property type="entry name" value="PBP1_GABAb_receptor_plant"/>
    <property type="match status" value="1"/>
</dbReference>
<dbReference type="CDD" id="cd13686">
    <property type="entry name" value="GluR_Plant"/>
    <property type="match status" value="1"/>
</dbReference>
<dbReference type="PIRSF" id="PIRSF037090">
    <property type="entry name" value="Iontro_Glu-like_rcpt_pln"/>
    <property type="match status" value="1"/>
</dbReference>
<accession>A0A1R3HWP2</accession>
<dbReference type="PANTHER" id="PTHR18966">
    <property type="entry name" value="IONOTROPIC GLUTAMATE RECEPTOR"/>
    <property type="match status" value="1"/>
</dbReference>
<keyword evidence="7 13" id="KW-0406">Ion transport</keyword>
<dbReference type="Pfam" id="PF01094">
    <property type="entry name" value="ANF_receptor"/>
    <property type="match status" value="1"/>
</dbReference>
<dbReference type="Pfam" id="PF00060">
    <property type="entry name" value="Lig_chan"/>
    <property type="match status" value="1"/>
</dbReference>
<dbReference type="Gene3D" id="1.10.287.70">
    <property type="match status" value="1"/>
</dbReference>
<keyword evidence="12 13" id="KW-0407">Ion channel</keyword>
<feature type="disulfide bond" evidence="14">
    <location>
        <begin position="715"/>
        <end position="772"/>
    </location>
</feature>
<dbReference type="OrthoDB" id="5984008at2759"/>
<keyword evidence="4 15" id="KW-0812">Transmembrane</keyword>
<evidence type="ECO:0000259" key="16">
    <source>
        <dbReference type="SMART" id="SM00079"/>
    </source>
</evidence>
<keyword evidence="14" id="KW-1015">Disulfide bond</keyword>
<dbReference type="Gene3D" id="3.40.50.2300">
    <property type="match status" value="2"/>
</dbReference>
<gene>
    <name evidence="17" type="ORF">COLO4_26518</name>
</gene>
<evidence type="ECO:0000256" key="12">
    <source>
        <dbReference type="ARBA" id="ARBA00023303"/>
    </source>
</evidence>
<feature type="transmembrane region" description="Helical" evidence="15">
    <location>
        <begin position="555"/>
        <end position="575"/>
    </location>
</feature>
<keyword evidence="8 13" id="KW-0472">Membrane</keyword>
<evidence type="ECO:0000256" key="5">
    <source>
        <dbReference type="ARBA" id="ARBA00022729"/>
    </source>
</evidence>
<evidence type="ECO:0000256" key="14">
    <source>
        <dbReference type="PIRSR" id="PIRSR037090-50"/>
    </source>
</evidence>
<proteinExistence type="inferred from homology"/>
<evidence type="ECO:0000256" key="9">
    <source>
        <dbReference type="ARBA" id="ARBA00023170"/>
    </source>
</evidence>
<dbReference type="Gene3D" id="3.40.190.10">
    <property type="entry name" value="Periplasmic binding protein-like II"/>
    <property type="match status" value="3"/>
</dbReference>
<dbReference type="FunFam" id="3.40.190.10:FF:000054">
    <property type="entry name" value="Glutamate receptor"/>
    <property type="match status" value="1"/>
</dbReference>
<keyword evidence="3 13" id="KW-0813">Transport</keyword>
<keyword evidence="5" id="KW-0732">Signal</keyword>
<dbReference type="SMART" id="SM00079">
    <property type="entry name" value="PBPe"/>
    <property type="match status" value="1"/>
</dbReference>
<keyword evidence="9 13" id="KW-0675">Receptor</keyword>
<evidence type="ECO:0000256" key="15">
    <source>
        <dbReference type="SAM" id="Phobius"/>
    </source>
</evidence>
<dbReference type="InterPro" id="IPR001828">
    <property type="entry name" value="ANF_lig-bd_rcpt"/>
</dbReference>
<organism evidence="17 18">
    <name type="scientific">Corchorus olitorius</name>
    <dbReference type="NCBI Taxonomy" id="93759"/>
    <lineage>
        <taxon>Eukaryota</taxon>
        <taxon>Viridiplantae</taxon>
        <taxon>Streptophyta</taxon>
        <taxon>Embryophyta</taxon>
        <taxon>Tracheophyta</taxon>
        <taxon>Spermatophyta</taxon>
        <taxon>Magnoliopsida</taxon>
        <taxon>eudicotyledons</taxon>
        <taxon>Gunneridae</taxon>
        <taxon>Pentapetalae</taxon>
        <taxon>rosids</taxon>
        <taxon>malvids</taxon>
        <taxon>Malvales</taxon>
        <taxon>Malvaceae</taxon>
        <taxon>Grewioideae</taxon>
        <taxon>Apeibeae</taxon>
        <taxon>Corchorus</taxon>
    </lineage>
</organism>
<evidence type="ECO:0000313" key="18">
    <source>
        <dbReference type="Proteomes" id="UP000187203"/>
    </source>
</evidence>
<name>A0A1R3HWP2_9ROSI</name>
<dbReference type="AlphaFoldDB" id="A0A1R3HWP2"/>
<dbReference type="SUPFAM" id="SSF53822">
    <property type="entry name" value="Periplasmic binding protein-like I"/>
    <property type="match status" value="1"/>
</dbReference>
<keyword evidence="11 13" id="KW-1071">Ligand-gated ion channel</keyword>
<dbReference type="InterPro" id="IPR015683">
    <property type="entry name" value="Ionotropic_Glu_rcpt"/>
</dbReference>
<keyword evidence="18" id="KW-1185">Reference proteome</keyword>
<dbReference type="GO" id="GO:0015276">
    <property type="term" value="F:ligand-gated monoatomic ion channel activity"/>
    <property type="evidence" value="ECO:0007669"/>
    <property type="project" value="InterPro"/>
</dbReference>
<protein>
    <recommendedName>
        <fullName evidence="13">Glutamate receptor</fullName>
    </recommendedName>
</protein>
<evidence type="ECO:0000256" key="8">
    <source>
        <dbReference type="ARBA" id="ARBA00023136"/>
    </source>
</evidence>
<dbReference type="EMBL" id="AWUE01019258">
    <property type="protein sequence ID" value="OMO74759.1"/>
    <property type="molecule type" value="Genomic_DNA"/>
</dbReference>
<dbReference type="GO" id="GO:0016020">
    <property type="term" value="C:membrane"/>
    <property type="evidence" value="ECO:0007669"/>
    <property type="project" value="UniProtKB-SubCell"/>
</dbReference>
<sequence length="853" mass="95735">MAEAGVKEESCEMRRRIVRGIGSVFDYSSRAGREQKIAMEIAFLDFHRSTCSKQLVLRSKDSHGSSARTVSSALELIGSGKKQAIIGTITKQEATLVSEFQKGTNDMPIIISLTSPAIVPTSLPNRLPFFIQMANDIHFNFQCIAAIVNNFQWRKVTAIYEHSNEFSTDSGLITLLSDSLRAVGSDVEHHLAFPPLESLSDQTATIEEELRKLESKSNRVFIVIQSSLQLAVLLFEKAKQMGMMEKGYVWIVTDEIASLLDSLDSSVLYNMQGVIGFRTKFVESSKSFTQFKTKFRKKYGIQYSEEEEYSNPSIFALRAYDAAWTVAQAMEKTQANATSKDLLKQIISSNFEGLSGRIRFENSTLLQQGTFQIINVVGKSYREMAVWSPELGFSENFDKERGNFMTELGPIDWPGGLQTVPKGWTSVAGVKPLKIGVPAKGAFNQFVKVSYDQDKNGSYVTGFSIEVFEAVVKRLPYQLPYDFIPFNGSYDDMVKEVYNKGFDAAVGDTEILADRYQYAEFSQPYIESGLIMVVTEKPDKSKEPWMFMKTFTMKMWLITLSMHIFIGFVIWMIEHEKNPDLNKFGAVLWFSITVIFFAQREPLRSNWSRCVLAPWLLAILIISACFTASLTSMLTISRLQPSVSDIETLQRTNARVGCNGNSFIVRYLTNVLGFKPQNIKNCSSINDYPDYFKNGDIEAAFFVVPHAKVFLEKYCKGYTVTGPTYKPSGFGFVFPKGSPLALDFSEAILKVTESGEMPQLEEHLNTLYKNNCSSSTGISNGSSLGPRPFTGLFLISGGISAFAFLVAAVRLGKRHKHFIQAKLNGIQRWVYTVVKESRQIIPVRFFQGTIVPV</sequence>
<comment type="function">
    <text evidence="13">Glutamate-gated receptor that probably acts as non-selective cation channel.</text>
</comment>
<reference evidence="18" key="1">
    <citation type="submission" date="2013-09" db="EMBL/GenBank/DDBJ databases">
        <title>Corchorus olitorius genome sequencing.</title>
        <authorList>
            <person name="Alam M."/>
            <person name="Haque M.S."/>
            <person name="Islam M.S."/>
            <person name="Emdad E.M."/>
            <person name="Islam M.M."/>
            <person name="Ahmed B."/>
            <person name="Halim A."/>
            <person name="Hossen Q.M.M."/>
            <person name="Hossain M.Z."/>
            <person name="Ahmed R."/>
            <person name="Khan M.M."/>
            <person name="Islam R."/>
            <person name="Rashid M.M."/>
            <person name="Khan S.A."/>
            <person name="Rahman M.S."/>
            <person name="Alam M."/>
            <person name="Yahiya A.S."/>
            <person name="Khan M.S."/>
            <person name="Azam M.S."/>
            <person name="Haque T."/>
            <person name="Lashkar M.Z.H."/>
            <person name="Akhand A.I."/>
            <person name="Morshed G."/>
            <person name="Roy S."/>
            <person name="Uddin K.S."/>
            <person name="Rabeya T."/>
            <person name="Hossain A.S."/>
            <person name="Chowdhury A."/>
            <person name="Snigdha A.R."/>
            <person name="Mortoza M.S."/>
            <person name="Matin S.A."/>
            <person name="Hoque S.M.E."/>
            <person name="Islam M.K."/>
            <person name="Roy D.K."/>
            <person name="Haider R."/>
            <person name="Moosa M.M."/>
            <person name="Elias S.M."/>
            <person name="Hasan A.M."/>
            <person name="Jahan S."/>
            <person name="Shafiuddin M."/>
            <person name="Mahmood N."/>
            <person name="Shommy N.S."/>
        </authorList>
    </citation>
    <scope>NUCLEOTIDE SEQUENCE [LARGE SCALE GENOMIC DNA]</scope>
    <source>
        <strain evidence="18">cv. O-4</strain>
    </source>
</reference>
<evidence type="ECO:0000256" key="6">
    <source>
        <dbReference type="ARBA" id="ARBA00022989"/>
    </source>
</evidence>
<dbReference type="Proteomes" id="UP000187203">
    <property type="component" value="Unassembled WGS sequence"/>
</dbReference>
<feature type="transmembrane region" description="Helical" evidence="15">
    <location>
        <begin position="789"/>
        <end position="809"/>
    </location>
</feature>